<dbReference type="EMBL" id="CADCUB010000137">
    <property type="protein sequence ID" value="CAA9349188.1"/>
    <property type="molecule type" value="Genomic_DNA"/>
</dbReference>
<sequence>MTYGVAVAARGALVLAAAAWPFVEPLLPALRRVRVPVLPPDARAGGRPLTVLHVSDLHLLPRHTRRAAWVRALARLRPDLVVSTGDHVSSARSIPLLLQTLGALTADGTPGVFVPGNNDYFSPVRPRPTSYLHDGPPRPRSIDLPWASTSRRLQDAGWTDVTHRRTVVEVAGTPVTVTGTDDAHLRRDRYDAVSGPVDGLGLGVTHTPQRSLLEAFAADGHALVLAGHTHGGQLRLPGLGPAVTNCDLERDRARGLSRLVPGSGAGGWLHVSAGLGTSPYLPVRLCCRPEATLLTLVERT</sequence>
<dbReference type="PANTHER" id="PTHR31302:SF20">
    <property type="entry name" value="CONSERVED PROTEIN"/>
    <property type="match status" value="1"/>
</dbReference>
<dbReference type="AlphaFoldDB" id="A0A6J4M5P7"/>
<organism evidence="2">
    <name type="scientific">uncultured Frankineae bacterium</name>
    <dbReference type="NCBI Taxonomy" id="437475"/>
    <lineage>
        <taxon>Bacteria</taxon>
        <taxon>Bacillati</taxon>
        <taxon>Actinomycetota</taxon>
        <taxon>Actinomycetes</taxon>
        <taxon>Frankiales</taxon>
        <taxon>environmental samples</taxon>
    </lineage>
</organism>
<evidence type="ECO:0000259" key="1">
    <source>
        <dbReference type="Pfam" id="PF00149"/>
    </source>
</evidence>
<accession>A0A6J4M5P7</accession>
<name>A0A6J4M5P7_9ACTN</name>
<dbReference type="GO" id="GO:0009245">
    <property type="term" value="P:lipid A biosynthetic process"/>
    <property type="evidence" value="ECO:0007669"/>
    <property type="project" value="TreeGrafter"/>
</dbReference>
<reference evidence="2" key="1">
    <citation type="submission" date="2020-02" db="EMBL/GenBank/DDBJ databases">
        <authorList>
            <person name="Meier V. D."/>
        </authorList>
    </citation>
    <scope>NUCLEOTIDE SEQUENCE</scope>
    <source>
        <strain evidence="2">AVDCRST_MAG07</strain>
    </source>
</reference>
<dbReference type="Gene3D" id="3.60.21.10">
    <property type="match status" value="1"/>
</dbReference>
<protein>
    <submittedName>
        <fullName evidence="2">Putative secreted protein</fullName>
    </submittedName>
</protein>
<dbReference type="PANTHER" id="PTHR31302">
    <property type="entry name" value="TRANSMEMBRANE PROTEIN WITH METALLOPHOSPHOESTERASE DOMAIN-RELATED"/>
    <property type="match status" value="1"/>
</dbReference>
<dbReference type="InterPro" id="IPR051158">
    <property type="entry name" value="Metallophosphoesterase_sf"/>
</dbReference>
<dbReference type="InterPro" id="IPR004843">
    <property type="entry name" value="Calcineurin-like_PHP"/>
</dbReference>
<proteinExistence type="predicted"/>
<evidence type="ECO:0000313" key="2">
    <source>
        <dbReference type="EMBL" id="CAA9349188.1"/>
    </source>
</evidence>
<gene>
    <name evidence="2" type="ORF">AVDCRST_MAG07-2883</name>
</gene>
<dbReference type="SUPFAM" id="SSF56300">
    <property type="entry name" value="Metallo-dependent phosphatases"/>
    <property type="match status" value="1"/>
</dbReference>
<dbReference type="GO" id="GO:0016020">
    <property type="term" value="C:membrane"/>
    <property type="evidence" value="ECO:0007669"/>
    <property type="project" value="GOC"/>
</dbReference>
<dbReference type="InterPro" id="IPR029052">
    <property type="entry name" value="Metallo-depent_PP-like"/>
</dbReference>
<dbReference type="Pfam" id="PF00149">
    <property type="entry name" value="Metallophos"/>
    <property type="match status" value="1"/>
</dbReference>
<dbReference type="GO" id="GO:0008758">
    <property type="term" value="F:UDP-2,3-diacylglucosamine hydrolase activity"/>
    <property type="evidence" value="ECO:0007669"/>
    <property type="project" value="TreeGrafter"/>
</dbReference>
<feature type="domain" description="Calcineurin-like phosphoesterase" evidence="1">
    <location>
        <begin position="50"/>
        <end position="231"/>
    </location>
</feature>